<name>A0A1B7VVC9_APHFL</name>
<dbReference type="STRING" id="1803587.GCA_001593825_01440"/>
<evidence type="ECO:0000313" key="2">
    <source>
        <dbReference type="EMBL" id="OBQ24829.1"/>
    </source>
</evidence>
<feature type="chain" id="PRO_5008600022" description="Peptidase" evidence="1">
    <location>
        <begin position="30"/>
        <end position="165"/>
    </location>
</feature>
<dbReference type="PATRIC" id="fig|1710894.3.peg.563"/>
<sequence length="165" mass="18152">MKYHHLRFYSQLVWLLTLITSTIATSALAQPANFAELKLSPGFKASQGTIIGNTGGTDLLSNISNRDQNQNVCTGFATTNPDHILILEQDFDKLKILVDSGGQDTTLLIKGPEGADNETVRCGDDTGKNKDASIDSKQWRKGTYKIWVGTFDLGLRQSYTLTVQQ</sequence>
<protein>
    <recommendedName>
        <fullName evidence="4">Peptidase</fullName>
    </recommendedName>
</protein>
<reference evidence="2 3" key="1">
    <citation type="submission" date="2015-09" db="EMBL/GenBank/DDBJ databases">
        <title>Whole genome shotgun sequence assembly of Aphanizomenon flos-aquae UKL13.</title>
        <authorList>
            <person name="Driscoll C."/>
        </authorList>
    </citation>
    <scope>NUCLEOTIDE SEQUENCE [LARGE SCALE GENOMIC DNA]</scope>
    <source>
        <strain evidence="2">MDT13</strain>
    </source>
</reference>
<feature type="signal peptide" evidence="1">
    <location>
        <begin position="1"/>
        <end position="29"/>
    </location>
</feature>
<gene>
    <name evidence="2" type="ORF">AN481_13285</name>
</gene>
<organism evidence="2 3">
    <name type="scientific">Aphanizomenon flos-aquae LD13</name>
    <dbReference type="NCBI Taxonomy" id="1710894"/>
    <lineage>
        <taxon>Bacteria</taxon>
        <taxon>Bacillati</taxon>
        <taxon>Cyanobacteriota</taxon>
        <taxon>Cyanophyceae</taxon>
        <taxon>Nostocales</taxon>
        <taxon>Aphanizomenonaceae</taxon>
        <taxon>Aphanizomenon</taxon>
    </lineage>
</organism>
<keyword evidence="1" id="KW-0732">Signal</keyword>
<proteinExistence type="predicted"/>
<dbReference type="AlphaFoldDB" id="A0A1B7VVC9"/>
<comment type="caution">
    <text evidence="2">The sequence shown here is derived from an EMBL/GenBank/DDBJ whole genome shotgun (WGS) entry which is preliminary data.</text>
</comment>
<evidence type="ECO:0008006" key="4">
    <source>
        <dbReference type="Google" id="ProtNLM"/>
    </source>
</evidence>
<evidence type="ECO:0000313" key="3">
    <source>
        <dbReference type="Proteomes" id="UP000092382"/>
    </source>
</evidence>
<dbReference type="EMBL" id="LJOY01000044">
    <property type="protein sequence ID" value="OBQ24829.1"/>
    <property type="molecule type" value="Genomic_DNA"/>
</dbReference>
<accession>A0A1B7VVC9</accession>
<evidence type="ECO:0000256" key="1">
    <source>
        <dbReference type="SAM" id="SignalP"/>
    </source>
</evidence>
<dbReference type="Proteomes" id="UP000092382">
    <property type="component" value="Unassembled WGS sequence"/>
</dbReference>